<keyword evidence="13" id="KW-1185">Reference proteome</keyword>
<dbReference type="EMBL" id="JAUKUA010000004">
    <property type="protein sequence ID" value="KAK0716301.1"/>
    <property type="molecule type" value="Genomic_DNA"/>
</dbReference>
<dbReference type="GO" id="GO:0071555">
    <property type="term" value="P:cell wall organization"/>
    <property type="evidence" value="ECO:0007669"/>
    <property type="project" value="UniProtKB-KW"/>
</dbReference>
<dbReference type="InterPro" id="IPR005905">
    <property type="entry name" value="D_ala_D_ala"/>
</dbReference>
<evidence type="ECO:0000256" key="6">
    <source>
        <dbReference type="ARBA" id="ARBA00022840"/>
    </source>
</evidence>
<dbReference type="NCBIfam" id="TIGR01205">
    <property type="entry name" value="D_ala_D_alaTIGR"/>
    <property type="match status" value="1"/>
</dbReference>
<dbReference type="HAMAP" id="MF_00047">
    <property type="entry name" value="Dala_Dala_lig"/>
    <property type="match status" value="1"/>
</dbReference>
<dbReference type="Gene3D" id="3.30.470.20">
    <property type="entry name" value="ATP-grasp fold, B domain"/>
    <property type="match status" value="1"/>
</dbReference>
<dbReference type="PROSITE" id="PS00843">
    <property type="entry name" value="DALA_DALA_LIGASE_1"/>
    <property type="match status" value="1"/>
</dbReference>
<sequence>MSLHHDIVTHVETTQAFDARETVKMTKHVAVLMGGVSNERVVSLSSGKSCAEALRRAGYRVTEVDVSHDISERLRELAPDVALNALHGRFGEDGTIQGVLEFLRIPYTHSGVLASALAMNKHQAKVVLKAAGVPVTEHILASRAEVVGWTHGMPPPYVIKPVADGSSFGVIIVRQAQPGLLGALAGENWEGGSELMVERYVPGRELTCTIMGDAALPVTEIVTDLAFYNYEAKYEVGGSQHILPAKIPPRVYDKVQEMSLKAYVALGCRGITRTDFRYNEAAAPDSNGELVCLEVNTQPGMTPTSLAPEQAQYAGHSFEELVSWMVEDASCNR</sequence>
<dbReference type="Proteomes" id="UP001172102">
    <property type="component" value="Unassembled WGS sequence"/>
</dbReference>
<dbReference type="InterPro" id="IPR016185">
    <property type="entry name" value="PreATP-grasp_dom_sf"/>
</dbReference>
<proteinExistence type="inferred from homology"/>
<keyword evidence="7" id="KW-0133">Cell shape</keyword>
<evidence type="ECO:0000256" key="7">
    <source>
        <dbReference type="ARBA" id="ARBA00022960"/>
    </source>
</evidence>
<keyword evidence="8" id="KW-0573">Peptidoglycan synthesis</keyword>
<dbReference type="InterPro" id="IPR011095">
    <property type="entry name" value="Dala_Dala_lig_C"/>
</dbReference>
<dbReference type="PIRSF" id="PIRSF039102">
    <property type="entry name" value="Ddl/VanB"/>
    <property type="match status" value="1"/>
</dbReference>
<dbReference type="Gene3D" id="3.40.50.20">
    <property type="match status" value="1"/>
</dbReference>
<dbReference type="Pfam" id="PF07478">
    <property type="entry name" value="Dala_Dala_lig_C"/>
    <property type="match status" value="1"/>
</dbReference>
<dbReference type="SUPFAM" id="SSF56059">
    <property type="entry name" value="Glutathione synthetase ATP-binding domain-like"/>
    <property type="match status" value="1"/>
</dbReference>
<protein>
    <submittedName>
        <fullName evidence="12">D-alanine--D-alanine ligase</fullName>
    </submittedName>
</protein>
<dbReference type="SUPFAM" id="SSF52440">
    <property type="entry name" value="PreATP-grasp domain"/>
    <property type="match status" value="1"/>
</dbReference>
<evidence type="ECO:0000256" key="10">
    <source>
        <dbReference type="PROSITE-ProRule" id="PRU00409"/>
    </source>
</evidence>
<comment type="similarity">
    <text evidence="2">Belongs to the D-alanine--D-alanine ligase family.</text>
</comment>
<organism evidence="12 13">
    <name type="scientific">Lasiosphaeris hirsuta</name>
    <dbReference type="NCBI Taxonomy" id="260670"/>
    <lineage>
        <taxon>Eukaryota</taxon>
        <taxon>Fungi</taxon>
        <taxon>Dikarya</taxon>
        <taxon>Ascomycota</taxon>
        <taxon>Pezizomycotina</taxon>
        <taxon>Sordariomycetes</taxon>
        <taxon>Sordariomycetidae</taxon>
        <taxon>Sordariales</taxon>
        <taxon>Lasiosphaeriaceae</taxon>
        <taxon>Lasiosphaeris</taxon>
    </lineage>
</organism>
<evidence type="ECO:0000259" key="11">
    <source>
        <dbReference type="PROSITE" id="PS50975"/>
    </source>
</evidence>
<dbReference type="Pfam" id="PF01820">
    <property type="entry name" value="Dala_Dala_lig_N"/>
    <property type="match status" value="1"/>
</dbReference>
<dbReference type="GO" id="GO:0046872">
    <property type="term" value="F:metal ion binding"/>
    <property type="evidence" value="ECO:0007669"/>
    <property type="project" value="InterPro"/>
</dbReference>
<evidence type="ECO:0000256" key="9">
    <source>
        <dbReference type="ARBA" id="ARBA00023316"/>
    </source>
</evidence>
<dbReference type="AlphaFoldDB" id="A0AA40DX53"/>
<comment type="subcellular location">
    <subcellularLocation>
        <location evidence="1">Cytoplasm</location>
    </subcellularLocation>
</comment>
<dbReference type="InterPro" id="IPR011761">
    <property type="entry name" value="ATP-grasp"/>
</dbReference>
<feature type="domain" description="ATP-grasp" evidence="11">
    <location>
        <begin position="125"/>
        <end position="327"/>
    </location>
</feature>
<dbReference type="PANTHER" id="PTHR23132:SF23">
    <property type="entry name" value="D-ALANINE--D-ALANINE LIGASE B"/>
    <property type="match status" value="1"/>
</dbReference>
<dbReference type="NCBIfam" id="NF002378">
    <property type="entry name" value="PRK01372.1"/>
    <property type="match status" value="1"/>
</dbReference>
<dbReference type="PROSITE" id="PS50975">
    <property type="entry name" value="ATP_GRASP"/>
    <property type="match status" value="1"/>
</dbReference>
<name>A0AA40DX53_9PEZI</name>
<evidence type="ECO:0000256" key="2">
    <source>
        <dbReference type="ARBA" id="ARBA00010871"/>
    </source>
</evidence>
<keyword evidence="3" id="KW-0963">Cytoplasm</keyword>
<dbReference type="GO" id="GO:0008360">
    <property type="term" value="P:regulation of cell shape"/>
    <property type="evidence" value="ECO:0007669"/>
    <property type="project" value="UniProtKB-KW"/>
</dbReference>
<evidence type="ECO:0000313" key="13">
    <source>
        <dbReference type="Proteomes" id="UP001172102"/>
    </source>
</evidence>
<dbReference type="GO" id="GO:0005737">
    <property type="term" value="C:cytoplasm"/>
    <property type="evidence" value="ECO:0007669"/>
    <property type="project" value="UniProtKB-SubCell"/>
</dbReference>
<dbReference type="PANTHER" id="PTHR23132">
    <property type="entry name" value="D-ALANINE--D-ALANINE LIGASE"/>
    <property type="match status" value="1"/>
</dbReference>
<evidence type="ECO:0000256" key="8">
    <source>
        <dbReference type="ARBA" id="ARBA00022984"/>
    </source>
</evidence>
<dbReference type="GO" id="GO:0008716">
    <property type="term" value="F:D-alanine-D-alanine ligase activity"/>
    <property type="evidence" value="ECO:0007669"/>
    <property type="project" value="InterPro"/>
</dbReference>
<keyword evidence="6 10" id="KW-0067">ATP-binding</keyword>
<evidence type="ECO:0000256" key="1">
    <source>
        <dbReference type="ARBA" id="ARBA00004496"/>
    </source>
</evidence>
<dbReference type="InterPro" id="IPR013815">
    <property type="entry name" value="ATP_grasp_subdomain_1"/>
</dbReference>
<dbReference type="InterPro" id="IPR000291">
    <property type="entry name" value="D-Ala_lig_Van_CS"/>
</dbReference>
<accession>A0AA40DX53</accession>
<dbReference type="InterPro" id="IPR011127">
    <property type="entry name" value="Dala_Dala_lig_N"/>
</dbReference>
<reference evidence="12" key="1">
    <citation type="submission" date="2023-06" db="EMBL/GenBank/DDBJ databases">
        <title>Genome-scale phylogeny and comparative genomics of the fungal order Sordariales.</title>
        <authorList>
            <consortium name="Lawrence Berkeley National Laboratory"/>
            <person name="Hensen N."/>
            <person name="Bonometti L."/>
            <person name="Westerberg I."/>
            <person name="Brannstrom I.O."/>
            <person name="Guillou S."/>
            <person name="Cros-Aarteil S."/>
            <person name="Calhoun S."/>
            <person name="Haridas S."/>
            <person name="Kuo A."/>
            <person name="Mondo S."/>
            <person name="Pangilinan J."/>
            <person name="Riley R."/>
            <person name="Labutti K."/>
            <person name="Andreopoulos B."/>
            <person name="Lipzen A."/>
            <person name="Chen C."/>
            <person name="Yanf M."/>
            <person name="Daum C."/>
            <person name="Ng V."/>
            <person name="Clum A."/>
            <person name="Steindorff A."/>
            <person name="Ohm R."/>
            <person name="Martin F."/>
            <person name="Silar P."/>
            <person name="Natvig D."/>
            <person name="Lalanne C."/>
            <person name="Gautier V."/>
            <person name="Ament-Velasquez S.L."/>
            <person name="Kruys A."/>
            <person name="Hutchinson M.I."/>
            <person name="Powell A.J."/>
            <person name="Barry K."/>
            <person name="Miller A.N."/>
            <person name="Grigoriev I.V."/>
            <person name="Debuchy R."/>
            <person name="Gladieux P."/>
            <person name="Thoren M.H."/>
            <person name="Johannesson H."/>
        </authorList>
    </citation>
    <scope>NUCLEOTIDE SEQUENCE</scope>
    <source>
        <strain evidence="12">SMH4607-1</strain>
    </source>
</reference>
<gene>
    <name evidence="12" type="ORF">B0H67DRAFT_515935</name>
</gene>
<dbReference type="GO" id="GO:0005524">
    <property type="term" value="F:ATP binding"/>
    <property type="evidence" value="ECO:0007669"/>
    <property type="project" value="UniProtKB-UniRule"/>
</dbReference>
<evidence type="ECO:0000256" key="5">
    <source>
        <dbReference type="ARBA" id="ARBA00022741"/>
    </source>
</evidence>
<evidence type="ECO:0000256" key="4">
    <source>
        <dbReference type="ARBA" id="ARBA00022598"/>
    </source>
</evidence>
<keyword evidence="9" id="KW-0961">Cell wall biogenesis/degradation</keyword>
<dbReference type="Gene3D" id="3.30.1490.20">
    <property type="entry name" value="ATP-grasp fold, A domain"/>
    <property type="match status" value="1"/>
</dbReference>
<keyword evidence="4 12" id="KW-0436">Ligase</keyword>
<evidence type="ECO:0000256" key="3">
    <source>
        <dbReference type="ARBA" id="ARBA00022490"/>
    </source>
</evidence>
<comment type="caution">
    <text evidence="12">The sequence shown here is derived from an EMBL/GenBank/DDBJ whole genome shotgun (WGS) entry which is preliminary data.</text>
</comment>
<keyword evidence="5 10" id="KW-0547">Nucleotide-binding</keyword>
<evidence type="ECO:0000313" key="12">
    <source>
        <dbReference type="EMBL" id="KAK0716301.1"/>
    </source>
</evidence>